<keyword evidence="15" id="KW-1185">Reference proteome</keyword>
<evidence type="ECO:0000313" key="14">
    <source>
        <dbReference type="EMBL" id="KJH42676.1"/>
    </source>
</evidence>
<evidence type="ECO:0000256" key="6">
    <source>
        <dbReference type="ARBA" id="ARBA00022692"/>
    </source>
</evidence>
<evidence type="ECO:0000313" key="15">
    <source>
        <dbReference type="Proteomes" id="UP000053766"/>
    </source>
</evidence>
<evidence type="ECO:0000256" key="2">
    <source>
        <dbReference type="ARBA" id="ARBA00007668"/>
    </source>
</evidence>
<keyword evidence="6" id="KW-0812">Transmembrane</keyword>
<keyword evidence="5 13" id="KW-0679">Respiratory chain</keyword>
<dbReference type="EMBL" id="KN716639">
    <property type="protein sequence ID" value="KJH42676.1"/>
    <property type="molecule type" value="Genomic_DNA"/>
</dbReference>
<dbReference type="PANTHER" id="PTHR12119:SF2">
    <property type="entry name" value="CYTOCHROME B-C1 COMPLEX SUBUNIT 8"/>
    <property type="match status" value="1"/>
</dbReference>
<sequence length="90" mass="10786">MRISLISMAKHFGSLGKMYGEHRFALSPNEQKAFKGFVSDAIVKVWKQYVWYQWHYYLPQTLAAYLLYDWAKKENYRASRKNPALYENDK</sequence>
<evidence type="ECO:0000256" key="7">
    <source>
        <dbReference type="ARBA" id="ARBA00022792"/>
    </source>
</evidence>
<evidence type="ECO:0000256" key="13">
    <source>
        <dbReference type="RuleBase" id="RU368118"/>
    </source>
</evidence>
<keyword evidence="4 13" id="KW-0813">Transport</keyword>
<dbReference type="OrthoDB" id="6683853at2759"/>
<proteinExistence type="inferred from homology"/>
<evidence type="ECO:0000256" key="10">
    <source>
        <dbReference type="ARBA" id="ARBA00023128"/>
    </source>
</evidence>
<dbReference type="GO" id="GO:0005743">
    <property type="term" value="C:mitochondrial inner membrane"/>
    <property type="evidence" value="ECO:0007669"/>
    <property type="project" value="UniProtKB-SubCell"/>
</dbReference>
<evidence type="ECO:0000256" key="12">
    <source>
        <dbReference type="ARBA" id="ARBA00047105"/>
    </source>
</evidence>
<protein>
    <recommendedName>
        <fullName evidence="3 13">Cytochrome b-c1 complex subunit 8</fullName>
    </recommendedName>
    <alternativeName>
        <fullName evidence="13">Complex III subunit 8</fullName>
    </alternativeName>
</protein>
<evidence type="ECO:0000256" key="8">
    <source>
        <dbReference type="ARBA" id="ARBA00022982"/>
    </source>
</evidence>
<dbReference type="GO" id="GO:0045275">
    <property type="term" value="C:respiratory chain complex III"/>
    <property type="evidence" value="ECO:0007669"/>
    <property type="project" value="UniProtKB-UniRule"/>
</dbReference>
<dbReference type="Pfam" id="PF02939">
    <property type="entry name" value="UcrQ"/>
    <property type="match status" value="1"/>
</dbReference>
<dbReference type="STRING" id="29172.A0A0D8XK71"/>
<gene>
    <name evidence="14" type="ORF">DICVIV_11329</name>
</gene>
<evidence type="ECO:0000256" key="3">
    <source>
        <dbReference type="ARBA" id="ARBA00016324"/>
    </source>
</evidence>
<accession>A0A0D8XK71</accession>
<dbReference type="FunFam" id="1.20.5.210:FF:000001">
    <property type="entry name" value="Cytochrome b-c1 complex subunit 8"/>
    <property type="match status" value="1"/>
</dbReference>
<dbReference type="InterPro" id="IPR036642">
    <property type="entry name" value="Cyt_bc1_su8_sf"/>
</dbReference>
<comment type="function">
    <text evidence="13">Component of the ubiquinol-cytochrome c oxidoreductase, a multisubunit transmembrane complex that is part of the mitochondrial electron transport chain which drives oxidative phosphorylation. The complex plays an important role in the uptake of multiple carbon sources present in different host niches.</text>
</comment>
<dbReference type="Proteomes" id="UP000053766">
    <property type="component" value="Unassembled WGS sequence"/>
</dbReference>
<name>A0A0D8XK71_DICVI</name>
<evidence type="ECO:0000256" key="5">
    <source>
        <dbReference type="ARBA" id="ARBA00022660"/>
    </source>
</evidence>
<reference evidence="14 15" key="1">
    <citation type="submission" date="2013-11" db="EMBL/GenBank/DDBJ databases">
        <title>Draft genome of the bovine lungworm Dictyocaulus viviparus.</title>
        <authorList>
            <person name="Mitreva M."/>
        </authorList>
    </citation>
    <scope>NUCLEOTIDE SEQUENCE [LARGE SCALE GENOMIC DNA]</scope>
    <source>
        <strain evidence="14 15">HannoverDv2000</strain>
    </source>
</reference>
<reference evidence="15" key="2">
    <citation type="journal article" date="2016" name="Sci. Rep.">
        <title>Dictyocaulus viviparus genome, variome and transcriptome elucidate lungworm biology and support future intervention.</title>
        <authorList>
            <person name="McNulty S.N."/>
            <person name="Strube C."/>
            <person name="Rosa B.A."/>
            <person name="Martin J.C."/>
            <person name="Tyagi R."/>
            <person name="Choi Y.J."/>
            <person name="Wang Q."/>
            <person name="Hallsworth Pepin K."/>
            <person name="Zhang X."/>
            <person name="Ozersky P."/>
            <person name="Wilson R.K."/>
            <person name="Sternberg P.W."/>
            <person name="Gasser R.B."/>
            <person name="Mitreva M."/>
        </authorList>
    </citation>
    <scope>NUCLEOTIDE SEQUENCE [LARGE SCALE GENOMIC DNA]</scope>
    <source>
        <strain evidence="15">HannoverDv2000</strain>
    </source>
</reference>
<keyword evidence="9" id="KW-1133">Transmembrane helix</keyword>
<dbReference type="PANTHER" id="PTHR12119">
    <property type="entry name" value="UBIQUINOL-CYTOCHROME C REDUCTASE COMPLEX UBIQUINONE-BINDING PROTEIN QP-C"/>
    <property type="match status" value="1"/>
</dbReference>
<comment type="subcellular location">
    <subcellularLocation>
        <location evidence="1 13">Mitochondrion inner membrane</location>
        <topology evidence="1 13">Single-pass membrane protein</topology>
    </subcellularLocation>
</comment>
<keyword evidence="11" id="KW-0472">Membrane</keyword>
<dbReference type="Gene3D" id="1.20.5.210">
    <property type="entry name" value="Cytochrome b-c1 complex subunit 8"/>
    <property type="match status" value="1"/>
</dbReference>
<keyword evidence="7 13" id="KW-0999">Mitochondrion inner membrane</keyword>
<keyword evidence="10 13" id="KW-0496">Mitochondrion</keyword>
<dbReference type="AlphaFoldDB" id="A0A0D8XK71"/>
<organism evidence="14 15">
    <name type="scientific">Dictyocaulus viviparus</name>
    <name type="common">Bovine lungworm</name>
    <dbReference type="NCBI Taxonomy" id="29172"/>
    <lineage>
        <taxon>Eukaryota</taxon>
        <taxon>Metazoa</taxon>
        <taxon>Ecdysozoa</taxon>
        <taxon>Nematoda</taxon>
        <taxon>Chromadorea</taxon>
        <taxon>Rhabditida</taxon>
        <taxon>Rhabditina</taxon>
        <taxon>Rhabditomorpha</taxon>
        <taxon>Strongyloidea</taxon>
        <taxon>Metastrongylidae</taxon>
        <taxon>Dictyocaulus</taxon>
    </lineage>
</organism>
<dbReference type="InterPro" id="IPR004205">
    <property type="entry name" value="Cyt_bc1_su8"/>
</dbReference>
<keyword evidence="8 13" id="KW-0249">Electron transport</keyword>
<comment type="subunit">
    <text evidence="12 13">Component of the ubiquinol-cytochrome c oxidoreductase (cytochrome b-c1 complex, complex III, CIII), a multisubunit enzyme composed of 11 subunits. The complex is composed of 3 respiratory subunits cytochrome b, cytochrome c1 and Rieske protein UQCRFS1, 2 core protein subunits UQCRC1/QCR1 and UQCRC2/QCR2, and 6 low-molecular weight protein subunits UQCRH/QCR6, UQCRB/QCR7, UQCRQ/QCR8, UQCR10/QCR9, UQCR11/QCR10 and subunit 9, the cleavage product of Rieske protein UQCRFS1. The complex exists as an obligatory dimer and forms supercomplexes (SCs) in the inner mitochondrial membrane with NADH-ubiquinone oxidoreductase (complex I, CI) and cytochrome c oxidase (complex IV, CIV), resulting in different assemblies (supercomplex SCI(1)III(2)IV(1) and megacomplex MCI(2)III(2)IV(2)). Interacts with UQCC6.</text>
</comment>
<evidence type="ECO:0000256" key="4">
    <source>
        <dbReference type="ARBA" id="ARBA00022448"/>
    </source>
</evidence>
<evidence type="ECO:0000256" key="1">
    <source>
        <dbReference type="ARBA" id="ARBA00004434"/>
    </source>
</evidence>
<dbReference type="GO" id="GO:0006122">
    <property type="term" value="P:mitochondrial electron transport, ubiquinol to cytochrome c"/>
    <property type="evidence" value="ECO:0007669"/>
    <property type="project" value="UniProtKB-UniRule"/>
</dbReference>
<evidence type="ECO:0000256" key="9">
    <source>
        <dbReference type="ARBA" id="ARBA00022989"/>
    </source>
</evidence>
<evidence type="ECO:0000256" key="11">
    <source>
        <dbReference type="ARBA" id="ARBA00023136"/>
    </source>
</evidence>
<comment type="similarity">
    <text evidence="2 13">Belongs to the UQCRQ/QCR8 family.</text>
</comment>
<dbReference type="SUPFAM" id="SSF81508">
    <property type="entry name" value="Ubiquinone-binding protein QP-C of cytochrome bc1 complex (Ubiquinol-cytochrome c reductase)"/>
    <property type="match status" value="1"/>
</dbReference>